<proteinExistence type="predicted"/>
<dbReference type="InterPro" id="IPR000182">
    <property type="entry name" value="GNAT_dom"/>
</dbReference>
<dbReference type="AlphaFoldDB" id="A0A563EIH8"/>
<evidence type="ECO:0000256" key="2">
    <source>
        <dbReference type="ARBA" id="ARBA00023315"/>
    </source>
</evidence>
<protein>
    <submittedName>
        <fullName evidence="4">GNAT family N-acetyltransferase</fullName>
    </submittedName>
</protein>
<dbReference type="GO" id="GO:0016747">
    <property type="term" value="F:acyltransferase activity, transferring groups other than amino-acyl groups"/>
    <property type="evidence" value="ECO:0007669"/>
    <property type="project" value="InterPro"/>
</dbReference>
<dbReference type="EMBL" id="VOBR01000033">
    <property type="protein sequence ID" value="TWP46322.1"/>
    <property type="molecule type" value="Genomic_DNA"/>
</dbReference>
<dbReference type="CDD" id="cd04301">
    <property type="entry name" value="NAT_SF"/>
    <property type="match status" value="1"/>
</dbReference>
<dbReference type="SUPFAM" id="SSF55729">
    <property type="entry name" value="Acyl-CoA N-acyltransferases (Nat)"/>
    <property type="match status" value="1"/>
</dbReference>
<comment type="caution">
    <text evidence="4">The sequence shown here is derived from an EMBL/GenBank/DDBJ whole genome shotgun (WGS) entry which is preliminary data.</text>
</comment>
<keyword evidence="5" id="KW-1185">Reference proteome</keyword>
<dbReference type="PROSITE" id="PS51186">
    <property type="entry name" value="GNAT"/>
    <property type="match status" value="1"/>
</dbReference>
<evidence type="ECO:0000259" key="3">
    <source>
        <dbReference type="PROSITE" id="PS51186"/>
    </source>
</evidence>
<dbReference type="Gene3D" id="3.40.630.30">
    <property type="match status" value="1"/>
</dbReference>
<organism evidence="4 5">
    <name type="scientific">Lentzea tibetensis</name>
    <dbReference type="NCBI Taxonomy" id="2591470"/>
    <lineage>
        <taxon>Bacteria</taxon>
        <taxon>Bacillati</taxon>
        <taxon>Actinomycetota</taxon>
        <taxon>Actinomycetes</taxon>
        <taxon>Pseudonocardiales</taxon>
        <taxon>Pseudonocardiaceae</taxon>
        <taxon>Lentzea</taxon>
    </lineage>
</organism>
<dbReference type="Proteomes" id="UP000316639">
    <property type="component" value="Unassembled WGS sequence"/>
</dbReference>
<dbReference type="RefSeq" id="WP_146358678.1">
    <property type="nucleotide sequence ID" value="NZ_VOBR01000033.1"/>
</dbReference>
<keyword evidence="1 4" id="KW-0808">Transferase</keyword>
<reference evidence="4 5" key="1">
    <citation type="submission" date="2019-07" db="EMBL/GenBank/DDBJ databases">
        <title>Lentzea xizangensis sp. nov., isolated from Qinghai-Tibetan Plateau Soils.</title>
        <authorList>
            <person name="Huang J."/>
        </authorList>
    </citation>
    <scope>NUCLEOTIDE SEQUENCE [LARGE SCALE GENOMIC DNA]</scope>
    <source>
        <strain evidence="4 5">FXJ1.1311</strain>
    </source>
</reference>
<dbReference type="InterPro" id="IPR050832">
    <property type="entry name" value="Bact_Acetyltransf"/>
</dbReference>
<evidence type="ECO:0000256" key="1">
    <source>
        <dbReference type="ARBA" id="ARBA00022679"/>
    </source>
</evidence>
<gene>
    <name evidence="4" type="ORF">FKR81_35865</name>
</gene>
<sequence>MDDVFGYTEYDADSIAPTWNARRVHFLRWRAGWNLSTLLVEWERRLTGVDDPDTAAIVTLPSLETPSIPALIRHHFAPLIVIASRPAWRSGPTGAPDVAIRPVTHADLDVAVELNMETVRYDAQFGVVTERENSAELLRASIAAMLDRDHECVWFATLDDIPVGMLYVDMPPHSDWMAQYMAVAPFAYIGMLGVRDGLRGRGVGASLVAHAHKVLDEAGVQTTLLHHAYPNPRSTPFWYSQGYQPVWTMWVRRPALRSSGVAP</sequence>
<dbReference type="PANTHER" id="PTHR43877">
    <property type="entry name" value="AMINOALKYLPHOSPHONATE N-ACETYLTRANSFERASE-RELATED-RELATED"/>
    <property type="match status" value="1"/>
</dbReference>
<evidence type="ECO:0000313" key="4">
    <source>
        <dbReference type="EMBL" id="TWP46322.1"/>
    </source>
</evidence>
<accession>A0A563EIH8</accession>
<name>A0A563EIH8_9PSEU</name>
<evidence type="ECO:0000313" key="5">
    <source>
        <dbReference type="Proteomes" id="UP000316639"/>
    </source>
</evidence>
<dbReference type="Pfam" id="PF00583">
    <property type="entry name" value="Acetyltransf_1"/>
    <property type="match status" value="1"/>
</dbReference>
<keyword evidence="2" id="KW-0012">Acyltransferase</keyword>
<dbReference type="InterPro" id="IPR016181">
    <property type="entry name" value="Acyl_CoA_acyltransferase"/>
</dbReference>
<dbReference type="OrthoDB" id="149709at2"/>
<feature type="domain" description="N-acetyltransferase" evidence="3">
    <location>
        <begin position="98"/>
        <end position="263"/>
    </location>
</feature>